<dbReference type="Proteomes" id="UP000198816">
    <property type="component" value="Unassembled WGS sequence"/>
</dbReference>
<feature type="domain" description="Nucleotidyl transferase" evidence="3">
    <location>
        <begin position="2"/>
        <end position="111"/>
    </location>
</feature>
<accession>A0A1H2YHM8</accession>
<evidence type="ECO:0000256" key="2">
    <source>
        <dbReference type="ARBA" id="ARBA00022695"/>
    </source>
</evidence>
<proteinExistence type="predicted"/>
<protein>
    <submittedName>
        <fullName evidence="4">MurNAc alpha-1-phosphate uridylyltransferase</fullName>
    </submittedName>
</protein>
<keyword evidence="1 4" id="KW-0808">Transferase</keyword>
<dbReference type="InterPro" id="IPR054790">
    <property type="entry name" value="MurU"/>
</dbReference>
<dbReference type="InterPro" id="IPR029044">
    <property type="entry name" value="Nucleotide-diphossugar_trans"/>
</dbReference>
<dbReference type="EMBL" id="FNNZ01000013">
    <property type="protein sequence ID" value="SDX04501.1"/>
    <property type="molecule type" value="Genomic_DNA"/>
</dbReference>
<evidence type="ECO:0000256" key="1">
    <source>
        <dbReference type="ARBA" id="ARBA00022679"/>
    </source>
</evidence>
<dbReference type="InterPro" id="IPR005835">
    <property type="entry name" value="NTP_transferase_dom"/>
</dbReference>
<gene>
    <name evidence="4" type="ORF">SAMN05421783_1138</name>
</gene>
<name>A0A1H2YHM8_THIRO</name>
<dbReference type="GO" id="GO:0016779">
    <property type="term" value="F:nucleotidyltransferase activity"/>
    <property type="evidence" value="ECO:0007669"/>
    <property type="project" value="UniProtKB-KW"/>
</dbReference>
<dbReference type="OrthoDB" id="9788272at2"/>
<evidence type="ECO:0000313" key="4">
    <source>
        <dbReference type="EMBL" id="SDX04501.1"/>
    </source>
</evidence>
<dbReference type="PANTHER" id="PTHR43584:SF8">
    <property type="entry name" value="N-ACETYLMURAMATE ALPHA-1-PHOSPHATE URIDYLYLTRANSFERASE"/>
    <property type="match status" value="1"/>
</dbReference>
<dbReference type="STRING" id="1058.SAMN05421783_1138"/>
<keyword evidence="5" id="KW-1185">Reference proteome</keyword>
<keyword evidence="2 4" id="KW-0548">Nucleotidyltransferase</keyword>
<evidence type="ECO:0000259" key="3">
    <source>
        <dbReference type="Pfam" id="PF00483"/>
    </source>
</evidence>
<evidence type="ECO:0000313" key="5">
    <source>
        <dbReference type="Proteomes" id="UP000198816"/>
    </source>
</evidence>
<dbReference type="Gene3D" id="3.90.550.10">
    <property type="entry name" value="Spore Coat Polysaccharide Biosynthesis Protein SpsA, Chain A"/>
    <property type="match status" value="1"/>
</dbReference>
<dbReference type="InterPro" id="IPR050065">
    <property type="entry name" value="GlmU-like"/>
</dbReference>
<reference evidence="5" key="1">
    <citation type="submission" date="2016-10" db="EMBL/GenBank/DDBJ databases">
        <authorList>
            <person name="Varghese N."/>
            <person name="Submissions S."/>
        </authorList>
    </citation>
    <scope>NUCLEOTIDE SEQUENCE [LARGE SCALE GENOMIC DNA]</scope>
    <source>
        <strain evidence="5">DSM 217</strain>
    </source>
</reference>
<dbReference type="PANTHER" id="PTHR43584">
    <property type="entry name" value="NUCLEOTIDYL TRANSFERASE"/>
    <property type="match status" value="1"/>
</dbReference>
<dbReference type="SUPFAM" id="SSF53448">
    <property type="entry name" value="Nucleotide-diphospho-sugar transferases"/>
    <property type="match status" value="1"/>
</dbReference>
<dbReference type="AlphaFoldDB" id="A0A1H2YHM8"/>
<dbReference type="RefSeq" id="WP_093033191.1">
    <property type="nucleotide sequence ID" value="NZ_FNNZ01000013.1"/>
</dbReference>
<dbReference type="CDD" id="cd06422">
    <property type="entry name" value="NTP_transferase_like_1"/>
    <property type="match status" value="1"/>
</dbReference>
<organism evidence="4 5">
    <name type="scientific">Thiocapsa roseopersicina</name>
    <dbReference type="NCBI Taxonomy" id="1058"/>
    <lineage>
        <taxon>Bacteria</taxon>
        <taxon>Pseudomonadati</taxon>
        <taxon>Pseudomonadota</taxon>
        <taxon>Gammaproteobacteria</taxon>
        <taxon>Chromatiales</taxon>
        <taxon>Chromatiaceae</taxon>
        <taxon>Thiocapsa</taxon>
    </lineage>
</organism>
<dbReference type="NCBIfam" id="NF045761">
    <property type="entry name" value="NAMPUrTaseMurU"/>
    <property type="match status" value="1"/>
</dbReference>
<dbReference type="Pfam" id="PF00483">
    <property type="entry name" value="NTP_transferase"/>
    <property type="match status" value="1"/>
</dbReference>
<sequence>MKAMILAAGRGNRMRPLTDRVPKPLLEAGGRPLIQYHLERLAAADIRDIVINHAHLGEQIEAALGDGSRFGVRIRYSPEQTALETGGGIFKALPLLGPDPFLVINGDIWSDIDPIGLHLSGSDLAHLVLVDNPPHHPSGDFALTGGRVHAEGGHAEGRSRLTFSGVGVYSPSLFAGCRPGAFALAPLLRDAMARGRVGGAHHRGHWLDIGTPERLAELDRLLRE</sequence>